<dbReference type="InterPro" id="IPR016300">
    <property type="entry name" value="ATPase_ArsA/GET3"/>
</dbReference>
<accession>A0A2V3J0Y6</accession>
<keyword evidence="1" id="KW-0175">Coiled coil</keyword>
<dbReference type="GO" id="GO:0071816">
    <property type="term" value="P:tail-anchored membrane protein insertion into ER membrane"/>
    <property type="evidence" value="ECO:0007669"/>
    <property type="project" value="TreeGrafter"/>
</dbReference>
<dbReference type="InterPro" id="IPR027417">
    <property type="entry name" value="P-loop_NTPase"/>
</dbReference>
<evidence type="ECO:0000313" key="3">
    <source>
        <dbReference type="EMBL" id="PXF47985.1"/>
    </source>
</evidence>
<feature type="coiled-coil region" evidence="1">
    <location>
        <begin position="127"/>
        <end position="154"/>
    </location>
</feature>
<sequence>MEIDTEEAIKDVLMLASDFVAEGRRGASVDIASKLGLEEFAALLHNAPPGIDELVALTQVMKVVKFGDFDRVVLDTAPAGHTLRLLSCPEFLDTFLGKFIRLKNRLDSVIDKLRSVIGRKDGKPDDVDKAAKEVQRLRENMEELRDMVRDKQRTQYAVVTVATGLAIAESERFVKSLKKDGVMVKKLIINQIIGDTAATVFVRRIIDNQSKYVEQLREAGAEKDIELTEVPHFDVQVRGTYGLQVMAKSLFSPIVQAD</sequence>
<dbReference type="GO" id="GO:0005524">
    <property type="term" value="F:ATP binding"/>
    <property type="evidence" value="ECO:0007669"/>
    <property type="project" value="InterPro"/>
</dbReference>
<dbReference type="PANTHER" id="PTHR10803">
    <property type="entry name" value="ARSENICAL PUMP-DRIVING ATPASE ARSENITE-TRANSLOCATING ATPASE"/>
    <property type="match status" value="1"/>
</dbReference>
<name>A0A2V3J0Y6_9FLOR</name>
<dbReference type="PANTHER" id="PTHR10803:SF0">
    <property type="entry name" value="ATPASE GET3B"/>
    <property type="match status" value="1"/>
</dbReference>
<reference evidence="3 4" key="1">
    <citation type="journal article" date="2018" name="Mol. Biol. Evol.">
        <title>Analysis of the draft genome of the red seaweed Gracilariopsis chorda provides insights into genome size evolution in Rhodophyta.</title>
        <authorList>
            <person name="Lee J."/>
            <person name="Yang E.C."/>
            <person name="Graf L."/>
            <person name="Yang J.H."/>
            <person name="Qiu H."/>
            <person name="Zel Zion U."/>
            <person name="Chan C.X."/>
            <person name="Stephens T.G."/>
            <person name="Weber A.P.M."/>
            <person name="Boo G.H."/>
            <person name="Boo S.M."/>
            <person name="Kim K.M."/>
            <person name="Shin Y."/>
            <person name="Jung M."/>
            <person name="Lee S.J."/>
            <person name="Yim H.S."/>
            <person name="Lee J.H."/>
            <person name="Bhattacharya D."/>
            <person name="Yoon H.S."/>
        </authorList>
    </citation>
    <scope>NUCLEOTIDE SEQUENCE [LARGE SCALE GENOMIC DNA]</scope>
    <source>
        <strain evidence="3 4">SKKU-2015</strain>
        <tissue evidence="3">Whole body</tissue>
    </source>
</reference>
<feature type="domain" description="ArsA/GET3 Anion-transporting ATPase-like" evidence="2">
    <location>
        <begin position="34"/>
        <end position="250"/>
    </location>
</feature>
<dbReference type="AlphaFoldDB" id="A0A2V3J0Y6"/>
<dbReference type="EMBL" id="NBIV01000017">
    <property type="protein sequence ID" value="PXF47985.1"/>
    <property type="molecule type" value="Genomic_DNA"/>
</dbReference>
<dbReference type="InterPro" id="IPR025723">
    <property type="entry name" value="ArsA/GET3_ATPase-like"/>
</dbReference>
<protein>
    <submittedName>
        <fullName evidence="3">ATPase ASNA1-like</fullName>
    </submittedName>
</protein>
<dbReference type="Proteomes" id="UP000247409">
    <property type="component" value="Unassembled WGS sequence"/>
</dbReference>
<dbReference type="GO" id="GO:0016887">
    <property type="term" value="F:ATP hydrolysis activity"/>
    <property type="evidence" value="ECO:0007669"/>
    <property type="project" value="InterPro"/>
</dbReference>
<dbReference type="OrthoDB" id="1770at2759"/>
<comment type="caution">
    <text evidence="3">The sequence shown here is derived from an EMBL/GenBank/DDBJ whole genome shotgun (WGS) entry which is preliminary data.</text>
</comment>
<proteinExistence type="predicted"/>
<gene>
    <name evidence="3" type="ORF">BWQ96_02176</name>
</gene>
<evidence type="ECO:0000313" key="4">
    <source>
        <dbReference type="Proteomes" id="UP000247409"/>
    </source>
</evidence>
<dbReference type="STRING" id="448386.A0A2V3J0Y6"/>
<dbReference type="Gene3D" id="3.40.50.300">
    <property type="entry name" value="P-loop containing nucleotide triphosphate hydrolases"/>
    <property type="match status" value="1"/>
</dbReference>
<dbReference type="Pfam" id="PF02374">
    <property type="entry name" value="ArsA_ATPase"/>
    <property type="match status" value="1"/>
</dbReference>
<dbReference type="CDD" id="cd02035">
    <property type="entry name" value="ArsA"/>
    <property type="match status" value="1"/>
</dbReference>
<dbReference type="SUPFAM" id="SSF52540">
    <property type="entry name" value="P-loop containing nucleoside triphosphate hydrolases"/>
    <property type="match status" value="1"/>
</dbReference>
<dbReference type="NCBIfam" id="TIGR00345">
    <property type="entry name" value="GET3_arsA_TRC40"/>
    <property type="match status" value="1"/>
</dbReference>
<organism evidence="3 4">
    <name type="scientific">Gracilariopsis chorda</name>
    <dbReference type="NCBI Taxonomy" id="448386"/>
    <lineage>
        <taxon>Eukaryota</taxon>
        <taxon>Rhodophyta</taxon>
        <taxon>Florideophyceae</taxon>
        <taxon>Rhodymeniophycidae</taxon>
        <taxon>Gracilariales</taxon>
        <taxon>Gracilariaceae</taxon>
        <taxon>Gracilariopsis</taxon>
    </lineage>
</organism>
<keyword evidence="4" id="KW-1185">Reference proteome</keyword>
<dbReference type="GO" id="GO:0043529">
    <property type="term" value="C:GET complex"/>
    <property type="evidence" value="ECO:0007669"/>
    <property type="project" value="TreeGrafter"/>
</dbReference>
<evidence type="ECO:0000256" key="1">
    <source>
        <dbReference type="SAM" id="Coils"/>
    </source>
</evidence>
<evidence type="ECO:0000259" key="2">
    <source>
        <dbReference type="Pfam" id="PF02374"/>
    </source>
</evidence>